<name>A0A6I2L8P1_9BURK</name>
<dbReference type="RefSeq" id="WP_154382935.1">
    <property type="nucleotide sequence ID" value="NZ_WKJK01000022.1"/>
</dbReference>
<dbReference type="EMBL" id="WKJK01000022">
    <property type="protein sequence ID" value="MRW94062.1"/>
    <property type="molecule type" value="Genomic_DNA"/>
</dbReference>
<proteinExistence type="predicted"/>
<comment type="caution">
    <text evidence="2">The sequence shown here is derived from an EMBL/GenBank/DDBJ whole genome shotgun (WGS) entry which is preliminary data.</text>
</comment>
<organism evidence="2 3">
    <name type="scientific">Duganella guangzhouensis</name>
    <dbReference type="NCBI Taxonomy" id="2666084"/>
    <lineage>
        <taxon>Bacteria</taxon>
        <taxon>Pseudomonadati</taxon>
        <taxon>Pseudomonadota</taxon>
        <taxon>Betaproteobacteria</taxon>
        <taxon>Burkholderiales</taxon>
        <taxon>Oxalobacteraceae</taxon>
        <taxon>Telluria group</taxon>
        <taxon>Duganella</taxon>
    </lineage>
</organism>
<feature type="region of interest" description="Disordered" evidence="1">
    <location>
        <begin position="1"/>
        <end position="38"/>
    </location>
</feature>
<keyword evidence="3" id="KW-1185">Reference proteome</keyword>
<evidence type="ECO:0000313" key="3">
    <source>
        <dbReference type="Proteomes" id="UP000433309"/>
    </source>
</evidence>
<dbReference type="AlphaFoldDB" id="A0A6I2L8P1"/>
<gene>
    <name evidence="2" type="ORF">GJ699_29135</name>
</gene>
<protein>
    <submittedName>
        <fullName evidence="2">Uncharacterized protein</fullName>
    </submittedName>
</protein>
<dbReference type="Proteomes" id="UP000433309">
    <property type="component" value="Unassembled WGS sequence"/>
</dbReference>
<feature type="compositionally biased region" description="Polar residues" evidence="1">
    <location>
        <begin position="19"/>
        <end position="38"/>
    </location>
</feature>
<sequence>MRNRTGRDGVRGTGTVTTPLEQTQGCSSNSAGVDVDTGSTSPGLLTTFALPADPGHRILSPSPVQAEVLRHIAREVLLRHGVPPEVARQMTARPREGSYAIPAHGGTPRFGSITPKVKPT</sequence>
<reference evidence="2 3" key="1">
    <citation type="submission" date="2019-11" db="EMBL/GenBank/DDBJ databases">
        <title>Novel species isolated from a subtropical stream in China.</title>
        <authorList>
            <person name="Lu H."/>
        </authorList>
    </citation>
    <scope>NUCLEOTIDE SEQUENCE [LARGE SCALE GENOMIC DNA]</scope>
    <source>
        <strain evidence="2 3">FT80W</strain>
    </source>
</reference>
<feature type="compositionally biased region" description="Basic and acidic residues" evidence="1">
    <location>
        <begin position="1"/>
        <end position="10"/>
    </location>
</feature>
<evidence type="ECO:0000313" key="2">
    <source>
        <dbReference type="EMBL" id="MRW94062.1"/>
    </source>
</evidence>
<accession>A0A6I2L8P1</accession>
<feature type="region of interest" description="Disordered" evidence="1">
    <location>
        <begin position="87"/>
        <end position="120"/>
    </location>
</feature>
<evidence type="ECO:0000256" key="1">
    <source>
        <dbReference type="SAM" id="MobiDB-lite"/>
    </source>
</evidence>